<organism evidence="5 6">
    <name type="scientific">Nocardioides marmorisolisilvae</name>
    <dbReference type="NCBI Taxonomy" id="1542737"/>
    <lineage>
        <taxon>Bacteria</taxon>
        <taxon>Bacillati</taxon>
        <taxon>Actinomycetota</taxon>
        <taxon>Actinomycetes</taxon>
        <taxon>Propionibacteriales</taxon>
        <taxon>Nocardioidaceae</taxon>
        <taxon>Nocardioides</taxon>
    </lineage>
</organism>
<dbReference type="OrthoDB" id="9792527at2"/>
<feature type="domain" description="HTH hxlR-type" evidence="4">
    <location>
        <begin position="19"/>
        <end position="118"/>
    </location>
</feature>
<dbReference type="EMBL" id="RJSG01000006">
    <property type="protein sequence ID" value="RNL75333.1"/>
    <property type="molecule type" value="Genomic_DNA"/>
</dbReference>
<dbReference type="PROSITE" id="PS51118">
    <property type="entry name" value="HTH_HXLR"/>
    <property type="match status" value="1"/>
</dbReference>
<accession>A0A3N0DJC1</accession>
<dbReference type="InterPro" id="IPR036390">
    <property type="entry name" value="WH_DNA-bd_sf"/>
</dbReference>
<evidence type="ECO:0000256" key="2">
    <source>
        <dbReference type="ARBA" id="ARBA00023125"/>
    </source>
</evidence>
<sequence length="155" mass="16762">MELQPPLDDRTRWSAIGQCPIEKAMGLVGSRPAMLLLREAHYGTQRFDDFVERVGIAPATAAAHLRALTEAGLLERATYQEPGDRAREGYSLTRAGSDLMPVVIGLFEWGVRYADGNDALEYSHVGCGAPVTVNVACAEGHLLSSDEVAVRVAHD</sequence>
<evidence type="ECO:0000256" key="3">
    <source>
        <dbReference type="ARBA" id="ARBA00023163"/>
    </source>
</evidence>
<dbReference type="Proteomes" id="UP000277094">
    <property type="component" value="Unassembled WGS sequence"/>
</dbReference>
<evidence type="ECO:0000259" key="4">
    <source>
        <dbReference type="PROSITE" id="PS51118"/>
    </source>
</evidence>
<dbReference type="PANTHER" id="PTHR33204">
    <property type="entry name" value="TRANSCRIPTIONAL REGULATOR, MARR FAMILY"/>
    <property type="match status" value="1"/>
</dbReference>
<evidence type="ECO:0000256" key="1">
    <source>
        <dbReference type="ARBA" id="ARBA00023015"/>
    </source>
</evidence>
<keyword evidence="2" id="KW-0238">DNA-binding</keyword>
<dbReference type="Gene3D" id="1.10.10.10">
    <property type="entry name" value="Winged helix-like DNA-binding domain superfamily/Winged helix DNA-binding domain"/>
    <property type="match status" value="1"/>
</dbReference>
<dbReference type="GO" id="GO:0003677">
    <property type="term" value="F:DNA binding"/>
    <property type="evidence" value="ECO:0007669"/>
    <property type="project" value="UniProtKB-KW"/>
</dbReference>
<evidence type="ECO:0000313" key="6">
    <source>
        <dbReference type="Proteomes" id="UP000277094"/>
    </source>
</evidence>
<evidence type="ECO:0000313" key="5">
    <source>
        <dbReference type="EMBL" id="RNL75333.1"/>
    </source>
</evidence>
<dbReference type="PANTHER" id="PTHR33204:SF18">
    <property type="entry name" value="TRANSCRIPTIONAL REGULATORY PROTEIN"/>
    <property type="match status" value="1"/>
</dbReference>
<dbReference type="SUPFAM" id="SSF46785">
    <property type="entry name" value="Winged helix' DNA-binding domain"/>
    <property type="match status" value="1"/>
</dbReference>
<dbReference type="AlphaFoldDB" id="A0A3N0DJC1"/>
<reference evidence="5 6" key="1">
    <citation type="submission" date="2018-11" db="EMBL/GenBank/DDBJ databases">
        <authorList>
            <person name="Li F."/>
        </authorList>
    </citation>
    <scope>NUCLEOTIDE SEQUENCE [LARGE SCALE GENOMIC DNA]</scope>
    <source>
        <strain evidence="5 6">KIS18-7</strain>
    </source>
</reference>
<dbReference type="InterPro" id="IPR036388">
    <property type="entry name" value="WH-like_DNA-bd_sf"/>
</dbReference>
<keyword evidence="3" id="KW-0804">Transcription</keyword>
<protein>
    <submittedName>
        <fullName evidence="5">Transcriptional regulator</fullName>
    </submittedName>
</protein>
<proteinExistence type="predicted"/>
<dbReference type="RefSeq" id="WP_123235518.1">
    <property type="nucleotide sequence ID" value="NZ_RJSG01000006.1"/>
</dbReference>
<dbReference type="InterPro" id="IPR002577">
    <property type="entry name" value="HTH_HxlR"/>
</dbReference>
<dbReference type="Pfam" id="PF01638">
    <property type="entry name" value="HxlR"/>
    <property type="match status" value="1"/>
</dbReference>
<gene>
    <name evidence="5" type="ORF">EFL95_18075</name>
</gene>
<name>A0A3N0DJC1_9ACTN</name>
<keyword evidence="1" id="KW-0805">Transcription regulation</keyword>
<keyword evidence="6" id="KW-1185">Reference proteome</keyword>
<comment type="caution">
    <text evidence="5">The sequence shown here is derived from an EMBL/GenBank/DDBJ whole genome shotgun (WGS) entry which is preliminary data.</text>
</comment>